<keyword evidence="1" id="KW-0472">Membrane</keyword>
<dbReference type="AlphaFoldDB" id="A0A3D8X8B1"/>
<evidence type="ECO:0000256" key="1">
    <source>
        <dbReference type="SAM" id="Phobius"/>
    </source>
</evidence>
<keyword evidence="1" id="KW-0812">Transmembrane</keyword>
<proteinExistence type="predicted"/>
<comment type="caution">
    <text evidence="2">The sequence shown here is derived from an EMBL/GenBank/DDBJ whole genome shotgun (WGS) entry which is preliminary data.</text>
</comment>
<protein>
    <submittedName>
        <fullName evidence="2">Lincomycin resistance protein LmrB</fullName>
    </submittedName>
</protein>
<organism evidence="2 3">
    <name type="scientific">Priestia megaterium</name>
    <name type="common">Bacillus megaterium</name>
    <dbReference type="NCBI Taxonomy" id="1404"/>
    <lineage>
        <taxon>Bacteria</taxon>
        <taxon>Bacillati</taxon>
        <taxon>Bacillota</taxon>
        <taxon>Bacilli</taxon>
        <taxon>Bacillales</taxon>
        <taxon>Bacillaceae</taxon>
        <taxon>Priestia</taxon>
    </lineage>
</organism>
<dbReference type="RefSeq" id="WP_116071902.1">
    <property type="nucleotide sequence ID" value="NZ_PQWM01000006.1"/>
</dbReference>
<dbReference type="Proteomes" id="UP000256519">
    <property type="component" value="Unassembled WGS sequence"/>
</dbReference>
<feature type="transmembrane region" description="Helical" evidence="1">
    <location>
        <begin position="51"/>
        <end position="77"/>
    </location>
</feature>
<reference evidence="2 3" key="1">
    <citation type="journal article" date="2018" name="Appl. Environ. Microbiol.">
        <title>Antimicrobial susceptibility testing and tentative epidemiological cut-off values of five Bacillus species relevant for use as animal feed additives or for plant protection.</title>
        <authorList>
            <person name="Agerso Y."/>
            <person name="Stuer-Lauridsen B."/>
            <person name="Bjerre K."/>
            <person name="Jensen M.G."/>
            <person name="Johansen E."/>
            <person name="Bennedsen M."/>
            <person name="Brockmann E."/>
            <person name="Nielsen B."/>
        </authorList>
    </citation>
    <scope>NUCLEOTIDE SEQUENCE [LARGE SCALE GENOMIC DNA]</scope>
    <source>
        <strain evidence="2 3">CHCC20162</strain>
    </source>
</reference>
<accession>A0A3D8X8B1</accession>
<dbReference type="EMBL" id="PQWM01000006">
    <property type="protein sequence ID" value="RDZ17908.1"/>
    <property type="molecule type" value="Genomic_DNA"/>
</dbReference>
<gene>
    <name evidence="2" type="ORF">C3744_03210</name>
</gene>
<keyword evidence="1" id="KW-1133">Transmembrane helix</keyword>
<evidence type="ECO:0000313" key="3">
    <source>
        <dbReference type="Proteomes" id="UP000256519"/>
    </source>
</evidence>
<name>A0A3D8X8B1_PRIMG</name>
<dbReference type="SUPFAM" id="SSF103473">
    <property type="entry name" value="MFS general substrate transporter"/>
    <property type="match status" value="1"/>
</dbReference>
<sequence length="93" mass="9801">MMNTLQQIMNTLQQVSGAIGTALFVSIMSSGKESYLKGINEPNTALAQVNGLISGLQQAFFIAAIVGAIALVLSFFLKRTQAPENSSTGVPIK</sequence>
<evidence type="ECO:0000313" key="2">
    <source>
        <dbReference type="EMBL" id="RDZ17908.1"/>
    </source>
</evidence>
<dbReference type="InterPro" id="IPR036259">
    <property type="entry name" value="MFS_trans_sf"/>
</dbReference>